<dbReference type="Proteomes" id="UP000015102">
    <property type="component" value="Unassembled WGS sequence"/>
</dbReference>
<reference evidence="1" key="2">
    <citation type="submission" date="2015-06" db="UniProtKB">
        <authorList>
            <consortium name="EnsemblMetazoa"/>
        </authorList>
    </citation>
    <scope>IDENTIFICATION</scope>
</reference>
<proteinExistence type="predicted"/>
<accession>T1GYB9</accession>
<dbReference type="AlphaFoldDB" id="T1GYB9"/>
<dbReference type="EnsemblMetazoa" id="MESCA008843-RA">
    <property type="protein sequence ID" value="MESCA008843-PA"/>
    <property type="gene ID" value="MESCA008843"/>
</dbReference>
<keyword evidence="2" id="KW-1185">Reference proteome</keyword>
<dbReference type="HOGENOM" id="CLU_2229844_0_0_1"/>
<evidence type="ECO:0000313" key="2">
    <source>
        <dbReference type="Proteomes" id="UP000015102"/>
    </source>
</evidence>
<reference evidence="2" key="1">
    <citation type="submission" date="2013-02" db="EMBL/GenBank/DDBJ databases">
        <authorList>
            <person name="Hughes D."/>
        </authorList>
    </citation>
    <scope>NUCLEOTIDE SEQUENCE</scope>
    <source>
        <strain>Durham</strain>
        <strain evidence="2">NC isolate 2 -- Noor lab</strain>
    </source>
</reference>
<name>T1GYB9_MEGSC</name>
<evidence type="ECO:0000313" key="1">
    <source>
        <dbReference type="EnsemblMetazoa" id="MESCA008843-PA"/>
    </source>
</evidence>
<protein>
    <submittedName>
        <fullName evidence="1">Uncharacterized protein</fullName>
    </submittedName>
</protein>
<sequence length="106" mass="12394">MMLWEHNFPYIRCHGVMLRRSISYMGDNRSLTPNIGRRCNNNQIKIVQKQRLQPPCFVVKYITYRVAADMSKEIIGNLFVVELELLEKCYRGMNDNDMSSFESGVA</sequence>
<organism evidence="1 2">
    <name type="scientific">Megaselia scalaris</name>
    <name type="common">Humpbacked fly</name>
    <name type="synonym">Phora scalaris</name>
    <dbReference type="NCBI Taxonomy" id="36166"/>
    <lineage>
        <taxon>Eukaryota</taxon>
        <taxon>Metazoa</taxon>
        <taxon>Ecdysozoa</taxon>
        <taxon>Arthropoda</taxon>
        <taxon>Hexapoda</taxon>
        <taxon>Insecta</taxon>
        <taxon>Pterygota</taxon>
        <taxon>Neoptera</taxon>
        <taxon>Endopterygota</taxon>
        <taxon>Diptera</taxon>
        <taxon>Brachycera</taxon>
        <taxon>Muscomorpha</taxon>
        <taxon>Platypezoidea</taxon>
        <taxon>Phoridae</taxon>
        <taxon>Megaseliini</taxon>
        <taxon>Megaselia</taxon>
    </lineage>
</organism>
<dbReference type="EMBL" id="CAQQ02378492">
    <property type="status" value="NOT_ANNOTATED_CDS"/>
    <property type="molecule type" value="Genomic_DNA"/>
</dbReference>